<dbReference type="Gene3D" id="3.40.50.300">
    <property type="entry name" value="P-loop containing nucleotide triphosphate hydrolases"/>
    <property type="match status" value="1"/>
</dbReference>
<dbReference type="EMBL" id="JAYWIO010000001">
    <property type="protein sequence ID" value="KAK7290602.1"/>
    <property type="molecule type" value="Genomic_DNA"/>
</dbReference>
<dbReference type="AlphaFoldDB" id="A0AAN9J205"/>
<reference evidence="1 2" key="1">
    <citation type="submission" date="2024-01" db="EMBL/GenBank/DDBJ databases">
        <title>The genomes of 5 underutilized Papilionoideae crops provide insights into root nodulation and disease resistanc.</title>
        <authorList>
            <person name="Yuan L."/>
        </authorList>
    </citation>
    <scope>NUCLEOTIDE SEQUENCE [LARGE SCALE GENOMIC DNA]</scope>
    <source>
        <strain evidence="1">ZHUSHIDOU_FW_LH</strain>
        <tissue evidence="1">Leaf</tissue>
    </source>
</reference>
<keyword evidence="2" id="KW-1185">Reference proteome</keyword>
<sequence length="144" mass="15893">MSSGARNDRIELGGLCSPPESPSFTFGLDISLRKLRLKLLQDQVGVSVINVTGSGGSGKSTLAKMLCRDDQVKGDGKTMQKNLLQKIQMKAIIRYTSKFDKYVELDKIVDVVFELLDQAPNPAIKKSSVMPRAINMHSMLLRSH</sequence>
<dbReference type="SUPFAM" id="SSF52540">
    <property type="entry name" value="P-loop containing nucleoside triphosphate hydrolases"/>
    <property type="match status" value="1"/>
</dbReference>
<evidence type="ECO:0000313" key="2">
    <source>
        <dbReference type="Proteomes" id="UP001372338"/>
    </source>
</evidence>
<dbReference type="InterPro" id="IPR027417">
    <property type="entry name" value="P-loop_NTPase"/>
</dbReference>
<name>A0AAN9J205_CROPI</name>
<dbReference type="Proteomes" id="UP001372338">
    <property type="component" value="Unassembled WGS sequence"/>
</dbReference>
<proteinExistence type="predicted"/>
<comment type="caution">
    <text evidence="1">The sequence shown here is derived from an EMBL/GenBank/DDBJ whole genome shotgun (WGS) entry which is preliminary data.</text>
</comment>
<organism evidence="1 2">
    <name type="scientific">Crotalaria pallida</name>
    <name type="common">Smooth rattlebox</name>
    <name type="synonym">Crotalaria striata</name>
    <dbReference type="NCBI Taxonomy" id="3830"/>
    <lineage>
        <taxon>Eukaryota</taxon>
        <taxon>Viridiplantae</taxon>
        <taxon>Streptophyta</taxon>
        <taxon>Embryophyta</taxon>
        <taxon>Tracheophyta</taxon>
        <taxon>Spermatophyta</taxon>
        <taxon>Magnoliopsida</taxon>
        <taxon>eudicotyledons</taxon>
        <taxon>Gunneridae</taxon>
        <taxon>Pentapetalae</taxon>
        <taxon>rosids</taxon>
        <taxon>fabids</taxon>
        <taxon>Fabales</taxon>
        <taxon>Fabaceae</taxon>
        <taxon>Papilionoideae</taxon>
        <taxon>50 kb inversion clade</taxon>
        <taxon>genistoids sensu lato</taxon>
        <taxon>core genistoids</taxon>
        <taxon>Crotalarieae</taxon>
        <taxon>Crotalaria</taxon>
    </lineage>
</organism>
<gene>
    <name evidence="1" type="ORF">RIF29_05143</name>
</gene>
<accession>A0AAN9J205</accession>
<evidence type="ECO:0000313" key="1">
    <source>
        <dbReference type="EMBL" id="KAK7290602.1"/>
    </source>
</evidence>
<protein>
    <submittedName>
        <fullName evidence="1">Uncharacterized protein</fullName>
    </submittedName>
</protein>